<proteinExistence type="predicted"/>
<evidence type="ECO:0000313" key="2">
    <source>
        <dbReference type="EMBL" id="CAG9531029.1"/>
    </source>
</evidence>
<sequence>MNPNSKFHPKYRSSTGSTSLMNEMEPDFERVVSGLSDTTAASTVAPITTKQLITQTVSGEDAYDVITASPSGSSDGSSNEFVKVEHSDLQQSAELVTEPLSFRMLQMHNDSDDEKRRTDRKYPVDKTLNTLMFSFPFFILPPRDVCTSYSNL</sequence>
<evidence type="ECO:0000256" key="1">
    <source>
        <dbReference type="SAM" id="MobiDB-lite"/>
    </source>
</evidence>
<dbReference type="OrthoDB" id="5870658at2759"/>
<keyword evidence="3" id="KW-1185">Reference proteome</keyword>
<organism evidence="2 3">
    <name type="scientific">Cercopithifilaria johnstoni</name>
    <dbReference type="NCBI Taxonomy" id="2874296"/>
    <lineage>
        <taxon>Eukaryota</taxon>
        <taxon>Metazoa</taxon>
        <taxon>Ecdysozoa</taxon>
        <taxon>Nematoda</taxon>
        <taxon>Chromadorea</taxon>
        <taxon>Rhabditida</taxon>
        <taxon>Spirurina</taxon>
        <taxon>Spiruromorpha</taxon>
        <taxon>Filarioidea</taxon>
        <taxon>Onchocercidae</taxon>
        <taxon>Cercopithifilaria</taxon>
    </lineage>
</organism>
<feature type="region of interest" description="Disordered" evidence="1">
    <location>
        <begin position="65"/>
        <end position="86"/>
    </location>
</feature>
<dbReference type="EMBL" id="CAKAEH010000445">
    <property type="protein sequence ID" value="CAG9531029.1"/>
    <property type="molecule type" value="Genomic_DNA"/>
</dbReference>
<accession>A0A8J2MJT3</accession>
<feature type="compositionally biased region" description="Polar residues" evidence="1">
    <location>
        <begin position="12"/>
        <end position="21"/>
    </location>
</feature>
<comment type="caution">
    <text evidence="2">The sequence shown here is derived from an EMBL/GenBank/DDBJ whole genome shotgun (WGS) entry which is preliminary data.</text>
</comment>
<gene>
    <name evidence="2" type="ORF">CJOHNSTONI_LOCUS1465</name>
</gene>
<reference evidence="2" key="1">
    <citation type="submission" date="2021-09" db="EMBL/GenBank/DDBJ databases">
        <authorList>
            <consortium name="Pathogen Informatics"/>
        </authorList>
    </citation>
    <scope>NUCLEOTIDE SEQUENCE</scope>
</reference>
<feature type="compositionally biased region" description="Low complexity" evidence="1">
    <location>
        <begin position="69"/>
        <end position="78"/>
    </location>
</feature>
<evidence type="ECO:0000313" key="3">
    <source>
        <dbReference type="Proteomes" id="UP000746747"/>
    </source>
</evidence>
<feature type="region of interest" description="Disordered" evidence="1">
    <location>
        <begin position="1"/>
        <end position="23"/>
    </location>
</feature>
<protein>
    <submittedName>
        <fullName evidence="2">Uncharacterized protein</fullName>
    </submittedName>
</protein>
<name>A0A8J2MJT3_9BILA</name>
<dbReference type="Proteomes" id="UP000746747">
    <property type="component" value="Unassembled WGS sequence"/>
</dbReference>
<dbReference type="AlphaFoldDB" id="A0A8J2MJT3"/>